<protein>
    <submittedName>
        <fullName evidence="1">Uncharacterized protein</fullName>
    </submittedName>
</protein>
<reference evidence="1" key="1">
    <citation type="submission" date="2014-09" db="EMBL/GenBank/DDBJ databases">
        <authorList>
            <person name="Magalhaes I.L.F."/>
            <person name="Oliveira U."/>
            <person name="Santos F.R."/>
            <person name="Vidigal T.H.D.A."/>
            <person name="Brescovit A.D."/>
            <person name="Santos A.J."/>
        </authorList>
    </citation>
    <scope>NUCLEOTIDE SEQUENCE</scope>
    <source>
        <tissue evidence="1">Shoot tissue taken approximately 20 cm above the soil surface</tissue>
    </source>
</reference>
<name>A0A0A8ZR26_ARUDO</name>
<sequence length="24" mass="2746">MKPHSSIGFCIYALDWGKIIETVH</sequence>
<organism evidence="1">
    <name type="scientific">Arundo donax</name>
    <name type="common">Giant reed</name>
    <name type="synonym">Donax arundinaceus</name>
    <dbReference type="NCBI Taxonomy" id="35708"/>
    <lineage>
        <taxon>Eukaryota</taxon>
        <taxon>Viridiplantae</taxon>
        <taxon>Streptophyta</taxon>
        <taxon>Embryophyta</taxon>
        <taxon>Tracheophyta</taxon>
        <taxon>Spermatophyta</taxon>
        <taxon>Magnoliopsida</taxon>
        <taxon>Liliopsida</taxon>
        <taxon>Poales</taxon>
        <taxon>Poaceae</taxon>
        <taxon>PACMAD clade</taxon>
        <taxon>Arundinoideae</taxon>
        <taxon>Arundineae</taxon>
        <taxon>Arundo</taxon>
    </lineage>
</organism>
<evidence type="ECO:0000313" key="1">
    <source>
        <dbReference type="EMBL" id="JAD37302.1"/>
    </source>
</evidence>
<dbReference type="AlphaFoldDB" id="A0A0A8ZR26"/>
<reference evidence="1" key="2">
    <citation type="journal article" date="2015" name="Data Brief">
        <title>Shoot transcriptome of the giant reed, Arundo donax.</title>
        <authorList>
            <person name="Barrero R.A."/>
            <person name="Guerrero F.D."/>
            <person name="Moolhuijzen P."/>
            <person name="Goolsby J.A."/>
            <person name="Tidwell J."/>
            <person name="Bellgard S.E."/>
            <person name="Bellgard M.I."/>
        </authorList>
    </citation>
    <scope>NUCLEOTIDE SEQUENCE</scope>
    <source>
        <tissue evidence="1">Shoot tissue taken approximately 20 cm above the soil surface</tissue>
    </source>
</reference>
<accession>A0A0A8ZR26</accession>
<dbReference type="EMBL" id="GBRH01260593">
    <property type="protein sequence ID" value="JAD37302.1"/>
    <property type="molecule type" value="Transcribed_RNA"/>
</dbReference>
<proteinExistence type="predicted"/>